<evidence type="ECO:0000256" key="1">
    <source>
        <dbReference type="SAM" id="MobiDB-lite"/>
    </source>
</evidence>
<evidence type="ECO:0000313" key="3">
    <source>
        <dbReference type="Proteomes" id="UP001317322"/>
    </source>
</evidence>
<sequence length="86" mass="8957">MSASGAEPDPRRADTHVHVLRGTPDDVELAALVAGLVAAAARQDPHGPEADPPGRAARARWTAPGRLHGAPLPTHGAGAWRWSLHP</sequence>
<gene>
    <name evidence="2" type="ORF">NP075_05300</name>
</gene>
<protein>
    <submittedName>
        <fullName evidence="2">Acyl-CoA carboxylase subunit epsilon</fullName>
    </submittedName>
</protein>
<name>A0ABY5KB02_9CELL</name>
<proteinExistence type="predicted"/>
<dbReference type="EMBL" id="CP101989">
    <property type="protein sequence ID" value="UUI66141.1"/>
    <property type="molecule type" value="Genomic_DNA"/>
</dbReference>
<reference evidence="2 3" key="1">
    <citation type="submission" date="2022-07" db="EMBL/GenBank/DDBJ databases">
        <title>Novel species in genus cellulomonas.</title>
        <authorList>
            <person name="Ye L."/>
        </authorList>
    </citation>
    <scope>NUCLEOTIDE SEQUENCE [LARGE SCALE GENOMIC DNA]</scope>
    <source>
        <strain evidence="3">zg-Y908</strain>
    </source>
</reference>
<feature type="region of interest" description="Disordered" evidence="1">
    <location>
        <begin position="40"/>
        <end position="86"/>
    </location>
</feature>
<organism evidence="2 3">
    <name type="scientific">Cellulomonas wangsupingiae</name>
    <dbReference type="NCBI Taxonomy" id="2968085"/>
    <lineage>
        <taxon>Bacteria</taxon>
        <taxon>Bacillati</taxon>
        <taxon>Actinomycetota</taxon>
        <taxon>Actinomycetes</taxon>
        <taxon>Micrococcales</taxon>
        <taxon>Cellulomonadaceae</taxon>
        <taxon>Cellulomonas</taxon>
    </lineage>
</organism>
<evidence type="ECO:0000313" key="2">
    <source>
        <dbReference type="EMBL" id="UUI66141.1"/>
    </source>
</evidence>
<dbReference type="Pfam" id="PF13822">
    <property type="entry name" value="ACC_epsilon"/>
    <property type="match status" value="1"/>
</dbReference>
<dbReference type="RefSeq" id="WP_227564258.1">
    <property type="nucleotide sequence ID" value="NZ_CP101989.1"/>
</dbReference>
<dbReference type="Proteomes" id="UP001317322">
    <property type="component" value="Chromosome"/>
</dbReference>
<accession>A0ABY5KB02</accession>
<keyword evidence="3" id="KW-1185">Reference proteome</keyword>
<dbReference type="InterPro" id="IPR032716">
    <property type="entry name" value="ACC_epsilon"/>
</dbReference>